<feature type="transmembrane region" description="Helical" evidence="5">
    <location>
        <begin position="97"/>
        <end position="120"/>
    </location>
</feature>
<keyword evidence="2 5" id="KW-0812">Transmembrane</keyword>
<evidence type="ECO:0000256" key="3">
    <source>
        <dbReference type="ARBA" id="ARBA00022989"/>
    </source>
</evidence>
<gene>
    <name evidence="7" type="primary">tupB</name>
    <name evidence="7" type="ordered locus">Geob_1629</name>
</gene>
<accession>B9M606</accession>
<dbReference type="NCBIfam" id="NF038017">
    <property type="entry name" value="ABC_perm1"/>
    <property type="match status" value="1"/>
</dbReference>
<evidence type="ECO:0000256" key="4">
    <source>
        <dbReference type="ARBA" id="ARBA00023136"/>
    </source>
</evidence>
<dbReference type="AlphaFoldDB" id="B9M606"/>
<evidence type="ECO:0000256" key="5">
    <source>
        <dbReference type="SAM" id="Phobius"/>
    </source>
</evidence>
<feature type="transmembrane region" description="Helical" evidence="5">
    <location>
        <begin position="66"/>
        <end position="85"/>
    </location>
</feature>
<feature type="transmembrane region" description="Helical" evidence="5">
    <location>
        <begin position="156"/>
        <end position="181"/>
    </location>
</feature>
<dbReference type="GO" id="GO:0005886">
    <property type="term" value="C:plasma membrane"/>
    <property type="evidence" value="ECO:0007669"/>
    <property type="project" value="UniProtKB-SubCell"/>
</dbReference>
<dbReference type="STRING" id="316067.Geob_1629"/>
<dbReference type="InterPro" id="IPR035906">
    <property type="entry name" value="MetI-like_sf"/>
</dbReference>
<feature type="transmembrane region" description="Helical" evidence="5">
    <location>
        <begin position="201"/>
        <end position="225"/>
    </location>
</feature>
<keyword evidence="8" id="KW-1185">Reference proteome</keyword>
<evidence type="ECO:0000259" key="6">
    <source>
        <dbReference type="PROSITE" id="PS50928"/>
    </source>
</evidence>
<dbReference type="RefSeq" id="WP_012646716.1">
    <property type="nucleotide sequence ID" value="NC_011979.1"/>
</dbReference>
<comment type="subcellular location">
    <subcellularLocation>
        <location evidence="1">Cell membrane</location>
        <topology evidence="1">Multi-pass membrane protein</topology>
    </subcellularLocation>
</comment>
<evidence type="ECO:0000256" key="1">
    <source>
        <dbReference type="ARBA" id="ARBA00004651"/>
    </source>
</evidence>
<dbReference type="OrthoDB" id="9781724at2"/>
<dbReference type="KEGG" id="geo:Geob_1629"/>
<dbReference type="PANTHER" id="PTHR43632">
    <property type="entry name" value="PERMEASE COMPONENT OF TUNGSTATE ABC TRANSPORTER"/>
    <property type="match status" value="1"/>
</dbReference>
<reference evidence="7 8" key="1">
    <citation type="submission" date="2009-01" db="EMBL/GenBank/DDBJ databases">
        <title>Complete sequence of Geobacter sp. FRC-32.</title>
        <authorList>
            <consortium name="US DOE Joint Genome Institute"/>
            <person name="Lucas S."/>
            <person name="Copeland A."/>
            <person name="Lapidus A."/>
            <person name="Glavina del Rio T."/>
            <person name="Dalin E."/>
            <person name="Tice H."/>
            <person name="Bruce D."/>
            <person name="Goodwin L."/>
            <person name="Pitluck S."/>
            <person name="Saunders E."/>
            <person name="Brettin T."/>
            <person name="Detter J.C."/>
            <person name="Han C."/>
            <person name="Larimer F."/>
            <person name="Land M."/>
            <person name="Hauser L."/>
            <person name="Kyrpides N."/>
            <person name="Ovchinnikova G."/>
            <person name="Kostka J."/>
            <person name="Richardson P."/>
        </authorList>
    </citation>
    <scope>NUCLEOTIDE SEQUENCE [LARGE SCALE GENOMIC DNA]</scope>
    <source>
        <strain evidence="8">DSM 22248 / JCM 15807 / FRC-32</strain>
    </source>
</reference>
<feature type="transmembrane region" description="Helical" evidence="5">
    <location>
        <begin position="30"/>
        <end position="54"/>
    </location>
</feature>
<dbReference type="Proteomes" id="UP000007721">
    <property type="component" value="Chromosome"/>
</dbReference>
<proteinExistence type="predicted"/>
<evidence type="ECO:0000313" key="8">
    <source>
        <dbReference type="Proteomes" id="UP000007721"/>
    </source>
</evidence>
<dbReference type="Gene3D" id="1.10.3720.10">
    <property type="entry name" value="MetI-like"/>
    <property type="match status" value="1"/>
</dbReference>
<evidence type="ECO:0000313" key="7">
    <source>
        <dbReference type="EMBL" id="ACM19987.1"/>
    </source>
</evidence>
<dbReference type="InterPro" id="IPR000515">
    <property type="entry name" value="MetI-like"/>
</dbReference>
<sequence length="229" mass="24271">MGFFSESLQTAFSLIMSMDREVYTTVWTSIYVSIWSTLFASVIGIPAGITIGIGTFPLKGALTTTLNTLMALPTVVVGLVVYGMISRQGPLGQFGLLFTPKAMVLGQTLLAIPIITNYTLSTIEGADKRILPTALTLGAGPLQGVLQLVREERYGVMAAVIAGFGRVIAEVGAAMMLGGNIRGYTRTMTTAIAMETSKGEFAFGLALGIVLLAVAFLVNLALNILQQQR</sequence>
<dbReference type="CDD" id="cd06261">
    <property type="entry name" value="TM_PBP2"/>
    <property type="match status" value="1"/>
</dbReference>
<protein>
    <submittedName>
        <fullName evidence="7">Tungstate ABC transporter, membrane protein</fullName>
    </submittedName>
</protein>
<dbReference type="HOGENOM" id="CLU_016047_14_2_7"/>
<name>B9M606_GEODF</name>
<dbReference type="InterPro" id="IPR049783">
    <property type="entry name" value="ABC_perm_TupB-like"/>
</dbReference>
<keyword evidence="4 5" id="KW-0472">Membrane</keyword>
<dbReference type="PROSITE" id="PS50928">
    <property type="entry name" value="ABC_TM1"/>
    <property type="match status" value="1"/>
</dbReference>
<keyword evidence="3 5" id="KW-1133">Transmembrane helix</keyword>
<dbReference type="eggNOG" id="COG4662">
    <property type="taxonomic scope" value="Bacteria"/>
</dbReference>
<feature type="domain" description="ABC transmembrane type-1" evidence="6">
    <location>
        <begin position="26"/>
        <end position="222"/>
    </location>
</feature>
<organism evidence="7 8">
    <name type="scientific">Geotalea daltonii (strain DSM 22248 / JCM 15807 / FRC-32)</name>
    <name type="common">Geobacter daltonii</name>
    <dbReference type="NCBI Taxonomy" id="316067"/>
    <lineage>
        <taxon>Bacteria</taxon>
        <taxon>Pseudomonadati</taxon>
        <taxon>Thermodesulfobacteriota</taxon>
        <taxon>Desulfuromonadia</taxon>
        <taxon>Geobacterales</taxon>
        <taxon>Geobacteraceae</taxon>
        <taxon>Geotalea</taxon>
    </lineage>
</organism>
<dbReference type="EMBL" id="CP001390">
    <property type="protein sequence ID" value="ACM19987.1"/>
    <property type="molecule type" value="Genomic_DNA"/>
</dbReference>
<dbReference type="GO" id="GO:0055085">
    <property type="term" value="P:transmembrane transport"/>
    <property type="evidence" value="ECO:0007669"/>
    <property type="project" value="InterPro"/>
</dbReference>
<dbReference type="SUPFAM" id="SSF161098">
    <property type="entry name" value="MetI-like"/>
    <property type="match status" value="1"/>
</dbReference>
<dbReference type="PANTHER" id="PTHR43632:SF1">
    <property type="entry name" value="PERMEASE COMPONENT OF TUNGSTATE ABC TRANSPORTER"/>
    <property type="match status" value="1"/>
</dbReference>
<evidence type="ECO:0000256" key="2">
    <source>
        <dbReference type="ARBA" id="ARBA00022692"/>
    </source>
</evidence>